<dbReference type="InterPro" id="IPR012334">
    <property type="entry name" value="Pectin_lyas_fold"/>
</dbReference>
<keyword evidence="2" id="KW-0946">Virion</keyword>
<name>A0A2L0UZX7_9CAUD</name>
<evidence type="ECO:0000313" key="3">
    <source>
        <dbReference type="EMBL" id="AUZ95087.1"/>
    </source>
</evidence>
<dbReference type="GO" id="GO:0044423">
    <property type="term" value="C:virion component"/>
    <property type="evidence" value="ECO:0007669"/>
    <property type="project" value="UniProtKB-KW"/>
</dbReference>
<evidence type="ECO:0000256" key="2">
    <source>
        <dbReference type="ARBA" id="ARBA00022844"/>
    </source>
</evidence>
<dbReference type="GO" id="GO:0019058">
    <property type="term" value="P:viral life cycle"/>
    <property type="evidence" value="ECO:0007669"/>
    <property type="project" value="UniProtKB-ARBA"/>
</dbReference>
<evidence type="ECO:0000313" key="4">
    <source>
        <dbReference type="Proteomes" id="UP000223025"/>
    </source>
</evidence>
<dbReference type="RefSeq" id="YP_009611993.1">
    <property type="nucleotide sequence ID" value="NC_042013.1"/>
</dbReference>
<proteinExistence type="predicted"/>
<keyword evidence="4" id="KW-1185">Reference proteome</keyword>
<accession>A0A2L0UZX7</accession>
<dbReference type="GO" id="GO:0051701">
    <property type="term" value="P:biological process involved in interaction with host"/>
    <property type="evidence" value="ECO:0007669"/>
    <property type="project" value="UniProtKB-ARBA"/>
</dbReference>
<dbReference type="GeneID" id="40088331"/>
<protein>
    <submittedName>
        <fullName evidence="3">Uncharacterized protein</fullName>
    </submittedName>
</protein>
<evidence type="ECO:0000256" key="1">
    <source>
        <dbReference type="ARBA" id="ARBA00004328"/>
    </source>
</evidence>
<dbReference type="EMBL" id="MF403008">
    <property type="protein sequence ID" value="AUZ95087.1"/>
    <property type="molecule type" value="Genomic_DNA"/>
</dbReference>
<reference evidence="3 4" key="1">
    <citation type="submission" date="2017-06" db="EMBL/GenBank/DDBJ databases">
        <authorList>
            <person name="Kim H.J."/>
            <person name="Triplett B.A."/>
        </authorList>
    </citation>
    <scope>NUCLEOTIDE SEQUENCE [LARGE SCALE GENOMIC DNA]</scope>
</reference>
<dbReference type="InterPro" id="IPR011050">
    <property type="entry name" value="Pectin_lyase_fold/virulence"/>
</dbReference>
<dbReference type="SUPFAM" id="SSF51126">
    <property type="entry name" value="Pectin lyase-like"/>
    <property type="match status" value="1"/>
</dbReference>
<dbReference type="Gene3D" id="2.160.20.10">
    <property type="entry name" value="Single-stranded right-handed beta-helix, Pectin lyase-like"/>
    <property type="match status" value="1"/>
</dbReference>
<comment type="subcellular location">
    <subcellularLocation>
        <location evidence="1">Virion</location>
    </subcellularLocation>
</comment>
<sequence>MASNINVSGINENFPIAGVNQSSQGFRDNTRMLKNNLAVAAVELSNLQTKTISIIGDATGTSGQLGLNSANPSAINLQLAASGVTAGTYTSAGNDITLTVDSKGRVTQVSTTVKPTRPSVVGTFGSTATTTPTLNNLVTLTTPSFTFDEYGTLVSTGTNTFNAGIKDYPMAKGSILAGNASGVSSEFPLPTNTFSPADTWVLTWNPLFGTTHSLRWFRLPPVVENLAEVIQIQQGAGINVDNTDNEYPEVSLDINNLDVYPLQDVQSNTLALVYDPTSATHYKIDYTKLVTSVQSGTIYLTKVSEDPAPVLGGDLDVNGKKIIGGNTGIVLQTSNNGKITFNGQSMPPAPGPTNAFLRTGAGGNMYWETIDFSQYSGVTSVTPGIGIDTNPISGITSTGSVNLNVLKLPSRTPIVDQDFIPLQNFTSYGRATVRDITFTMPDVAFVDSNYGIDEPTAGTSNRPYRTITYAISRLPTDDNSIKRLLLLPGTYAENISINRKNLKMTSLLTAEHTIVRGTMTLSNVDNVSIDDITFDMYSALDNPNVYNISGAGGIGNVDISNCKFVRYYDEFDRCLPVALLQGEATGRIIFNSCTFMGTIVNNMTEGVDPLNPDDVGSFGVMVNNPITNDDERLSIDCGPGSKTIVNNATHIESFNHRGGYLEVSNIEQVIGIYTDDDYDSVPDGDDPEDYDIHKKGLISTANASNTNALFLTNVSFNFKGDLGYGNVIVNKTGTASYEFVNVKRYVDFDTVNGDRFGFIESYLTDTSIQYKSLSVSGNQTLSTSCSAYNLTLTGNASIALPIVNTIYPRNIIVPIKIVVTQDATGGRTLDFTSNGTIVWDNAGSMPAVATAANSITVYEFENIGSVWLAKRTFIQT</sequence>
<dbReference type="Proteomes" id="UP000223025">
    <property type="component" value="Segment"/>
</dbReference>
<dbReference type="KEGG" id="vg:40088331"/>
<organism evidence="3 4">
    <name type="scientific">Agrobacterium phage Atu_ph07</name>
    <dbReference type="NCBI Taxonomy" id="2024264"/>
    <lineage>
        <taxon>Viruses</taxon>
        <taxon>Duplodnaviria</taxon>
        <taxon>Heunggongvirae</taxon>
        <taxon>Uroviricota</taxon>
        <taxon>Caudoviricetes</taxon>
        <taxon>Polybotosvirus</taxon>
        <taxon>Polybotosvirus Atuph07</taxon>
    </lineage>
</organism>